<dbReference type="InterPro" id="IPR006930">
    <property type="entry name" value="Herpes_pp38"/>
</dbReference>
<organism evidence="2">
    <name type="scientific">Gallid alphaherpesvirus 2</name>
    <dbReference type="NCBI Taxonomy" id="10390"/>
    <lineage>
        <taxon>Viruses</taxon>
        <taxon>Duplodnaviria</taxon>
        <taxon>Heunggongvirae</taxon>
        <taxon>Peploviricota</taxon>
        <taxon>Herviviricetes</taxon>
        <taxon>Herpesvirales</taxon>
        <taxon>Orthoherpesviridae</taxon>
        <taxon>Alphaherpesvirinae</taxon>
        <taxon>Mardivirus</taxon>
        <taxon>Mardivirus gallidalpha2</taxon>
    </lineage>
</organism>
<evidence type="ECO:0000313" key="2">
    <source>
        <dbReference type="EMBL" id="ACN29374.1"/>
    </source>
</evidence>
<sequence length="278" mass="30839">MEIVAEHEGLTAYWVAPVPQGKGRRAAQGSPTRQGMGKQKRNAPRTARNAGTPRALWIGSRGTGGDSVVRPLTLESRGRGLFQRVMGRRNARSPERESGCHSGGSYRLSPGGQGMNILTKVGMRNKPKGVALRGKEREMVSRWGSLPSSAKEEHMRTCLSKQSKLLYIPFAHCWPKDKTQIYWGSIIKNGFLYNDPVLFYPWSQRMQQCLPICWLHSVLQNHYYDRACHFSLVCPGERQTKTPYWDTVCLLMAFRAGMVVGGVDSGGEESGGPISGSN</sequence>
<name>C0KLZ9_9ALPH</name>
<dbReference type="EMBL" id="FJ620908">
    <property type="protein sequence ID" value="ACN29374.1"/>
    <property type="molecule type" value="Genomic_DNA"/>
</dbReference>
<reference evidence="2" key="1">
    <citation type="submission" date="2009-01" db="EMBL/GenBank/DDBJ databases">
        <title>Molecular epidemiology of phosphoprotein 38 gene of Marek's disease viruses from India.</title>
        <authorList>
            <person name="Raja A."/>
            <person name="Dhinakar Raj G."/>
            <person name="Kumanan K."/>
        </authorList>
    </citation>
    <scope>NUCLEOTIDE SEQUENCE</scope>
    <source>
        <strain evidence="2">Ind-TN13-07</strain>
    </source>
</reference>
<proteinExistence type="predicted"/>
<dbReference type="Pfam" id="PF04846">
    <property type="entry name" value="Herpes_pp38"/>
    <property type="match status" value="1"/>
</dbReference>
<protein>
    <submittedName>
        <fullName evidence="2">Phosphoprotein 38</fullName>
    </submittedName>
</protein>
<accession>C0KLZ9</accession>
<feature type="region of interest" description="Disordered" evidence="1">
    <location>
        <begin position="21"/>
        <end position="62"/>
    </location>
</feature>
<evidence type="ECO:0000256" key="1">
    <source>
        <dbReference type="SAM" id="MobiDB-lite"/>
    </source>
</evidence>
<feature type="region of interest" description="Disordered" evidence="1">
    <location>
        <begin position="87"/>
        <end position="106"/>
    </location>
</feature>